<dbReference type="PROSITE" id="PS50011">
    <property type="entry name" value="PROTEIN_KINASE_DOM"/>
    <property type="match status" value="1"/>
</dbReference>
<keyword evidence="4" id="KW-0418">Kinase</keyword>
<feature type="domain" description="Protein kinase" evidence="6">
    <location>
        <begin position="1"/>
        <end position="130"/>
    </location>
</feature>
<dbReference type="PANTHER" id="PTHR46716:SF1">
    <property type="entry name" value="MITOGEN-ACTIVATED PROTEIN KINASE KINASE KINASE 7"/>
    <property type="match status" value="1"/>
</dbReference>
<gene>
    <name evidence="7" type="ORF">FWILDA_LOCUS10856</name>
</gene>
<comment type="caution">
    <text evidence="7">The sequence shown here is derived from an EMBL/GenBank/DDBJ whole genome shotgun (WGS) entry which is preliminary data.</text>
</comment>
<dbReference type="InterPro" id="IPR001245">
    <property type="entry name" value="Ser-Thr/Tyr_kinase_cat_dom"/>
</dbReference>
<dbReference type="EMBL" id="CAMKVN010002898">
    <property type="protein sequence ID" value="CAI2182998.1"/>
    <property type="molecule type" value="Genomic_DNA"/>
</dbReference>
<protein>
    <submittedName>
        <fullName evidence="7">8391_t:CDS:1</fullName>
    </submittedName>
</protein>
<dbReference type="GO" id="GO:0004709">
    <property type="term" value="F:MAP kinase kinase kinase activity"/>
    <property type="evidence" value="ECO:0007669"/>
    <property type="project" value="TreeGrafter"/>
</dbReference>
<dbReference type="AlphaFoldDB" id="A0A9W4SWA2"/>
<dbReference type="SUPFAM" id="SSF56112">
    <property type="entry name" value="Protein kinase-like (PK-like)"/>
    <property type="match status" value="1"/>
</dbReference>
<dbReference type="PANTHER" id="PTHR46716">
    <property type="entry name" value="MITOGEN-ACTIVATED PROTEIN KINASE KINASE KINASE 7"/>
    <property type="match status" value="1"/>
</dbReference>
<reference evidence="7" key="1">
    <citation type="submission" date="2022-08" db="EMBL/GenBank/DDBJ databases">
        <authorList>
            <person name="Kallberg Y."/>
            <person name="Tangrot J."/>
            <person name="Rosling A."/>
        </authorList>
    </citation>
    <scope>NUCLEOTIDE SEQUENCE</scope>
    <source>
        <strain evidence="7">Wild A</strain>
    </source>
</reference>
<sequence>MGSILPISDLRLCKTIPFQKSDIYGVLPFVTSEVLRGEPYSFANDIYSFAMIMWEFISGVLPFDNQAHDFQLALDICKGKRPEIIENTPQCYINLMKRCWNMDPFKRPNTLEIITIIKRELPGGTDKDFVIT</sequence>
<dbReference type="Proteomes" id="UP001153678">
    <property type="component" value="Unassembled WGS sequence"/>
</dbReference>
<organism evidence="7 8">
    <name type="scientific">Funneliformis geosporum</name>
    <dbReference type="NCBI Taxonomy" id="1117311"/>
    <lineage>
        <taxon>Eukaryota</taxon>
        <taxon>Fungi</taxon>
        <taxon>Fungi incertae sedis</taxon>
        <taxon>Mucoromycota</taxon>
        <taxon>Glomeromycotina</taxon>
        <taxon>Glomeromycetes</taxon>
        <taxon>Glomerales</taxon>
        <taxon>Glomeraceae</taxon>
        <taxon>Funneliformis</taxon>
    </lineage>
</organism>
<dbReference type="OrthoDB" id="3205772at2759"/>
<evidence type="ECO:0000256" key="1">
    <source>
        <dbReference type="ARBA" id="ARBA00022527"/>
    </source>
</evidence>
<proteinExistence type="predicted"/>
<evidence type="ECO:0000259" key="6">
    <source>
        <dbReference type="PROSITE" id="PS50011"/>
    </source>
</evidence>
<accession>A0A9W4SWA2</accession>
<dbReference type="InterPro" id="IPR011009">
    <property type="entry name" value="Kinase-like_dom_sf"/>
</dbReference>
<dbReference type="InterPro" id="IPR000719">
    <property type="entry name" value="Prot_kinase_dom"/>
</dbReference>
<name>A0A9W4SWA2_9GLOM</name>
<evidence type="ECO:0000313" key="7">
    <source>
        <dbReference type="EMBL" id="CAI2182998.1"/>
    </source>
</evidence>
<evidence type="ECO:0000256" key="3">
    <source>
        <dbReference type="ARBA" id="ARBA00022741"/>
    </source>
</evidence>
<evidence type="ECO:0000313" key="8">
    <source>
        <dbReference type="Proteomes" id="UP001153678"/>
    </source>
</evidence>
<dbReference type="Gene3D" id="1.10.510.10">
    <property type="entry name" value="Transferase(Phosphotransferase) domain 1"/>
    <property type="match status" value="1"/>
</dbReference>
<keyword evidence="3" id="KW-0547">Nucleotide-binding</keyword>
<evidence type="ECO:0000256" key="2">
    <source>
        <dbReference type="ARBA" id="ARBA00022679"/>
    </source>
</evidence>
<dbReference type="Pfam" id="PF07714">
    <property type="entry name" value="PK_Tyr_Ser-Thr"/>
    <property type="match status" value="1"/>
</dbReference>
<evidence type="ECO:0000256" key="4">
    <source>
        <dbReference type="ARBA" id="ARBA00022777"/>
    </source>
</evidence>
<dbReference type="GO" id="GO:0007254">
    <property type="term" value="P:JNK cascade"/>
    <property type="evidence" value="ECO:0007669"/>
    <property type="project" value="TreeGrafter"/>
</dbReference>
<dbReference type="GO" id="GO:0006955">
    <property type="term" value="P:immune response"/>
    <property type="evidence" value="ECO:0007669"/>
    <property type="project" value="TreeGrafter"/>
</dbReference>
<keyword evidence="1" id="KW-0723">Serine/threonine-protein kinase</keyword>
<keyword evidence="5" id="KW-0067">ATP-binding</keyword>
<dbReference type="GO" id="GO:0005524">
    <property type="term" value="F:ATP binding"/>
    <property type="evidence" value="ECO:0007669"/>
    <property type="project" value="UniProtKB-KW"/>
</dbReference>
<keyword evidence="8" id="KW-1185">Reference proteome</keyword>
<keyword evidence="2" id="KW-0808">Transferase</keyword>
<evidence type="ECO:0000256" key="5">
    <source>
        <dbReference type="ARBA" id="ARBA00022840"/>
    </source>
</evidence>